<keyword evidence="4 6" id="KW-1133">Transmembrane helix</keyword>
<dbReference type="GO" id="GO:0022857">
    <property type="term" value="F:transmembrane transporter activity"/>
    <property type="evidence" value="ECO:0007669"/>
    <property type="project" value="InterPro"/>
</dbReference>
<evidence type="ECO:0000256" key="4">
    <source>
        <dbReference type="ARBA" id="ARBA00022989"/>
    </source>
</evidence>
<feature type="transmembrane region" description="Helical" evidence="6">
    <location>
        <begin position="63"/>
        <end position="82"/>
    </location>
</feature>
<keyword evidence="3 6" id="KW-0812">Transmembrane</keyword>
<comment type="subcellular location">
    <subcellularLocation>
        <location evidence="1">Cell membrane</location>
        <topology evidence="1">Multi-pass membrane protein</topology>
    </subcellularLocation>
</comment>
<proteinExistence type="predicted"/>
<evidence type="ECO:0000256" key="6">
    <source>
        <dbReference type="SAM" id="Phobius"/>
    </source>
</evidence>
<evidence type="ECO:0000256" key="1">
    <source>
        <dbReference type="ARBA" id="ARBA00004651"/>
    </source>
</evidence>
<dbReference type="CDD" id="cd06574">
    <property type="entry name" value="TM_PBP1_branched-chain-AA_like"/>
    <property type="match status" value="1"/>
</dbReference>
<dbReference type="KEGG" id="pbal:CPBP_00034"/>
<dbReference type="Pfam" id="PF02653">
    <property type="entry name" value="BPD_transp_2"/>
    <property type="match status" value="1"/>
</dbReference>
<evidence type="ECO:0000313" key="8">
    <source>
        <dbReference type="Proteomes" id="UP000594001"/>
    </source>
</evidence>
<dbReference type="GO" id="GO:0005886">
    <property type="term" value="C:plasma membrane"/>
    <property type="evidence" value="ECO:0007669"/>
    <property type="project" value="UniProtKB-SubCell"/>
</dbReference>
<evidence type="ECO:0000256" key="3">
    <source>
        <dbReference type="ARBA" id="ARBA00022692"/>
    </source>
</evidence>
<evidence type="ECO:0000313" key="7">
    <source>
        <dbReference type="EMBL" id="QOL19285.1"/>
    </source>
</evidence>
<organism evidence="7 8">
    <name type="scientific">Candidatus Bodocaedibacter vickermanii</name>
    <dbReference type="NCBI Taxonomy" id="2741701"/>
    <lineage>
        <taxon>Bacteria</taxon>
        <taxon>Pseudomonadati</taxon>
        <taxon>Pseudomonadota</taxon>
        <taxon>Alphaproteobacteria</taxon>
        <taxon>Holosporales</taxon>
        <taxon>Candidatus Paracaedibacteraceae</taxon>
        <taxon>Candidatus Bodocaedibacter</taxon>
    </lineage>
</organism>
<feature type="transmembrane region" description="Helical" evidence="6">
    <location>
        <begin position="172"/>
        <end position="197"/>
    </location>
</feature>
<keyword evidence="5 6" id="KW-0472">Membrane</keyword>
<protein>
    <submittedName>
        <fullName evidence="7">ABC transporter permease</fullName>
    </submittedName>
</protein>
<reference evidence="7 8" key="1">
    <citation type="submission" date="2020-06" db="EMBL/GenBank/DDBJ databases">
        <title>The endosymbiont of the kinetoplastid Bodo saltans is a Paracaedibacter-like alpha-proteobacterium possessing a putative toxin-antitoxin system.</title>
        <authorList>
            <person name="Midha S."/>
            <person name="Rigden D.J."/>
            <person name="Siozios S."/>
            <person name="Hurst G.D.D."/>
            <person name="Jackson A.P."/>
        </authorList>
    </citation>
    <scope>NUCLEOTIDE SEQUENCE [LARGE SCALE GENOMIC DNA]</scope>
    <source>
        <strain evidence="7">Lake Konstanz</strain>
    </source>
</reference>
<feature type="transmembrane region" description="Helical" evidence="6">
    <location>
        <begin position="12"/>
        <end position="33"/>
    </location>
</feature>
<dbReference type="EMBL" id="CP054719">
    <property type="protein sequence ID" value="QOL19285.1"/>
    <property type="molecule type" value="Genomic_DNA"/>
</dbReference>
<feature type="transmembrane region" description="Helical" evidence="6">
    <location>
        <begin position="209"/>
        <end position="228"/>
    </location>
</feature>
<feature type="transmembrane region" description="Helical" evidence="6">
    <location>
        <begin position="91"/>
        <end position="110"/>
    </location>
</feature>
<evidence type="ECO:0000256" key="2">
    <source>
        <dbReference type="ARBA" id="ARBA00022475"/>
    </source>
</evidence>
<feature type="transmembrane region" description="Helical" evidence="6">
    <location>
        <begin position="130"/>
        <end position="151"/>
    </location>
</feature>
<dbReference type="InterPro" id="IPR001851">
    <property type="entry name" value="ABC_transp_permease"/>
</dbReference>
<sequence length="284" mass="30478">MLSIFLELIPLSLMQGLILSLPATGIMISFRLFNTADLTPEGTFTLGAAITGVCLTMELSQPLTLLCVIIGCGSVGALSRYISHTLKIDPLLSGIIILTMLFTVYLRIMGTSNLPLFDTQSLFLKNAEDSLNYVIASAFVVLPLITLYGYLKTYSGLIFLATGKNQTLCKSYGFSPLSFGLIAGSLASIFSGIGGSLMAQYQEFADVNMGIGILVQALASLMIGEVLLSPHTMLRQLIAPIIGSIAYQVISAFIISMGLTPTDLKLMTGVLVLTIIFIRRRQAT</sequence>
<dbReference type="AlphaFoldDB" id="A0A7L9RS81"/>
<feature type="transmembrane region" description="Helical" evidence="6">
    <location>
        <begin position="237"/>
        <end position="258"/>
    </location>
</feature>
<evidence type="ECO:0000256" key="5">
    <source>
        <dbReference type="ARBA" id="ARBA00023136"/>
    </source>
</evidence>
<dbReference type="PANTHER" id="PTHR32196">
    <property type="entry name" value="ABC TRANSPORTER PERMEASE PROTEIN YPHD-RELATED-RELATED"/>
    <property type="match status" value="1"/>
</dbReference>
<dbReference type="Proteomes" id="UP000594001">
    <property type="component" value="Chromosome"/>
</dbReference>
<keyword evidence="8" id="KW-1185">Reference proteome</keyword>
<dbReference type="RefSeq" id="WP_350332042.1">
    <property type="nucleotide sequence ID" value="NZ_CP054719.1"/>
</dbReference>
<keyword evidence="2" id="KW-1003">Cell membrane</keyword>
<dbReference type="PANTHER" id="PTHR32196:SF69">
    <property type="entry name" value="BRANCHED-CHAIN AMINO ACID TRANSPORT SYSTEM, PERMEASE PROTEIN"/>
    <property type="match status" value="1"/>
</dbReference>
<gene>
    <name evidence="7" type="ORF">CPBP_00034</name>
</gene>
<accession>A0A7L9RS81</accession>
<name>A0A7L9RS81_9PROT</name>